<evidence type="ECO:0000313" key="3">
    <source>
        <dbReference type="EMBL" id="MBT2991143.1"/>
    </source>
</evidence>
<dbReference type="InterPro" id="IPR007415">
    <property type="entry name" value="Nitrogenase_MoFe_mat_NifZ"/>
</dbReference>
<dbReference type="Proteomes" id="UP000770889">
    <property type="component" value="Unassembled WGS sequence"/>
</dbReference>
<gene>
    <name evidence="3" type="ORF">KME65_19455</name>
</gene>
<accession>A0A944QUJ1</accession>
<dbReference type="GO" id="GO:0009399">
    <property type="term" value="P:nitrogen fixation"/>
    <property type="evidence" value="ECO:0007669"/>
    <property type="project" value="InterPro"/>
</dbReference>
<name>A0A944QUJ1_9GAMM</name>
<evidence type="ECO:0000313" key="4">
    <source>
        <dbReference type="Proteomes" id="UP000770889"/>
    </source>
</evidence>
<sequence length="152" mass="17125">MRPKFEYGEQVRVVRNLRNDGTYPGEATGRLLVRRGSVGFVRDVGTFLQDQLIYSVDFLDANRRVGCREQELQPASDPWIPTRFEFRDKVTPRLPLAIQGEVIARPGDAAEIEKVLREHPGGPAYHLRVNGRTLQVPESALAFLSPQSEEAP</sequence>
<organism evidence="3 4">
    <name type="scientific">Candidatus Thiodiazotropha taylori</name>
    <dbReference type="NCBI Taxonomy" id="2792791"/>
    <lineage>
        <taxon>Bacteria</taxon>
        <taxon>Pseudomonadati</taxon>
        <taxon>Pseudomonadota</taxon>
        <taxon>Gammaproteobacteria</taxon>
        <taxon>Chromatiales</taxon>
        <taxon>Sedimenticolaceae</taxon>
        <taxon>Candidatus Thiodiazotropha</taxon>
    </lineage>
</organism>
<evidence type="ECO:0000256" key="1">
    <source>
        <dbReference type="ARBA" id="ARBA00008027"/>
    </source>
</evidence>
<evidence type="ECO:0000256" key="2">
    <source>
        <dbReference type="ARBA" id="ARBA00023231"/>
    </source>
</evidence>
<dbReference type="AlphaFoldDB" id="A0A944QUJ1"/>
<dbReference type="Pfam" id="PF04319">
    <property type="entry name" value="NifZ"/>
    <property type="match status" value="1"/>
</dbReference>
<comment type="caution">
    <text evidence="3">The sequence shown here is derived from an EMBL/GenBank/DDBJ whole genome shotgun (WGS) entry which is preliminary data.</text>
</comment>
<protein>
    <submittedName>
        <fullName evidence="3">Nitrogen fixation protein NifZ</fullName>
    </submittedName>
</protein>
<keyword evidence="2" id="KW-0535">Nitrogen fixation</keyword>
<proteinExistence type="inferred from homology"/>
<reference evidence="3 4" key="1">
    <citation type="submission" date="2021-05" db="EMBL/GenBank/DDBJ databases">
        <title>Genetic and Functional Diversity in Clade A Lucinid endosymbionts from the Bahamas.</title>
        <authorList>
            <person name="Giani N.M."/>
            <person name="Engel A.S."/>
            <person name="Campbell B.J."/>
        </authorList>
    </citation>
    <scope>NUCLEOTIDE SEQUENCE [LARGE SCALE GENOMIC DNA]</scope>
    <source>
        <strain evidence="3">LUC16012Gg_MoonRockCtena</strain>
    </source>
</reference>
<comment type="similarity">
    <text evidence="1">Belongs to the NifZ family.</text>
</comment>
<dbReference type="EMBL" id="JAHHGM010000028">
    <property type="protein sequence ID" value="MBT2991143.1"/>
    <property type="molecule type" value="Genomic_DNA"/>
</dbReference>